<organism evidence="1 2">
    <name type="scientific">Paenibacillus albilobatus</name>
    <dbReference type="NCBI Taxonomy" id="2716884"/>
    <lineage>
        <taxon>Bacteria</taxon>
        <taxon>Bacillati</taxon>
        <taxon>Bacillota</taxon>
        <taxon>Bacilli</taxon>
        <taxon>Bacillales</taxon>
        <taxon>Paenibacillaceae</taxon>
        <taxon>Paenibacillus</taxon>
    </lineage>
</organism>
<dbReference type="Proteomes" id="UP000679779">
    <property type="component" value="Unassembled WGS sequence"/>
</dbReference>
<dbReference type="Gene3D" id="1.10.10.10">
    <property type="entry name" value="Winged helix-like DNA-binding domain superfamily/Winged helix DNA-binding domain"/>
    <property type="match status" value="1"/>
</dbReference>
<comment type="caution">
    <text evidence="1">The sequence shown here is derived from an EMBL/GenBank/DDBJ whole genome shotgun (WGS) entry which is preliminary data.</text>
</comment>
<dbReference type="AlphaFoldDB" id="A0A919XE44"/>
<name>A0A919XE44_9BACL</name>
<accession>A0A919XE44</accession>
<dbReference type="InterPro" id="IPR036388">
    <property type="entry name" value="WH-like_DNA-bd_sf"/>
</dbReference>
<sequence length="54" mass="5952">MKFPKATDYALHTMLFLTAATPQKPGVQQLAERQSVSPTYFVQNTDQVGEGGHD</sequence>
<keyword evidence="2" id="KW-1185">Reference proteome</keyword>
<evidence type="ECO:0008006" key="3">
    <source>
        <dbReference type="Google" id="ProtNLM"/>
    </source>
</evidence>
<evidence type="ECO:0000313" key="2">
    <source>
        <dbReference type="Proteomes" id="UP000679779"/>
    </source>
</evidence>
<reference evidence="1" key="1">
    <citation type="submission" date="2021-03" db="EMBL/GenBank/DDBJ databases">
        <title>Antimicrobial resistance genes in bacteria isolated from Japanese honey, and their potential for conferring macrolide and lincosamide resistance in the American foulbrood pathogen Paenibacillus larvae.</title>
        <authorList>
            <person name="Okamoto M."/>
            <person name="Kumagai M."/>
            <person name="Kanamori H."/>
            <person name="Takamatsu D."/>
        </authorList>
    </citation>
    <scope>NUCLEOTIDE SEQUENCE</scope>
    <source>
        <strain evidence="1">J2TS6</strain>
    </source>
</reference>
<protein>
    <recommendedName>
        <fullName evidence="3">Rrf2 family transcriptional regulator</fullName>
    </recommendedName>
</protein>
<dbReference type="EMBL" id="BORQ01000001">
    <property type="protein sequence ID" value="GIO28940.1"/>
    <property type="molecule type" value="Genomic_DNA"/>
</dbReference>
<evidence type="ECO:0000313" key="1">
    <source>
        <dbReference type="EMBL" id="GIO28940.1"/>
    </source>
</evidence>
<proteinExistence type="predicted"/>
<gene>
    <name evidence="1" type="ORF">J2TS6_00810</name>
</gene>